<reference evidence="4" key="1">
    <citation type="submission" date="2009-08" db="EMBL/GenBank/DDBJ databases">
        <title>The complete genome of Chitinophaga pinensis DSM 2588.</title>
        <authorList>
            <consortium name="US DOE Joint Genome Institute (JGI-PGF)"/>
            <person name="Lucas S."/>
            <person name="Copeland A."/>
            <person name="Lapidus A."/>
            <person name="Glavina del Rio T."/>
            <person name="Dalin E."/>
            <person name="Tice H."/>
            <person name="Bruce D."/>
            <person name="Goodwin L."/>
            <person name="Pitluck S."/>
            <person name="Kyrpides N."/>
            <person name="Mavromatis K."/>
            <person name="Ivanova N."/>
            <person name="Mikhailova N."/>
            <person name="Sims D."/>
            <person name="Meinche L."/>
            <person name="Brettin T."/>
            <person name="Detter J.C."/>
            <person name="Han C."/>
            <person name="Larimer F."/>
            <person name="Land M."/>
            <person name="Hauser L."/>
            <person name="Markowitz V."/>
            <person name="Cheng J.-F."/>
            <person name="Hugenholtz P."/>
            <person name="Woyke T."/>
            <person name="Wu D."/>
            <person name="Spring S."/>
            <person name="Klenk H.-P."/>
            <person name="Eisen J.A."/>
        </authorList>
    </citation>
    <scope>NUCLEOTIDE SEQUENCE [LARGE SCALE GENOMIC DNA]</scope>
    <source>
        <strain evidence="4">ATCC 43595 / DSM 2588 / LMG 13176 / NBRC 15968 / NCIMB 11800 / UQM 2034</strain>
    </source>
</reference>
<evidence type="ECO:0000313" key="3">
    <source>
        <dbReference type="EMBL" id="ACU64058.1"/>
    </source>
</evidence>
<name>A0A979GB17_CHIPD</name>
<evidence type="ECO:0000313" key="4">
    <source>
        <dbReference type="Proteomes" id="UP000002215"/>
    </source>
</evidence>
<keyword evidence="1" id="KW-0175">Coiled coil</keyword>
<dbReference type="OrthoDB" id="114754at2"/>
<protein>
    <recommendedName>
        <fullName evidence="5">J domain-containing protein</fullName>
    </recommendedName>
</protein>
<evidence type="ECO:0008006" key="5">
    <source>
        <dbReference type="Google" id="ProtNLM"/>
    </source>
</evidence>
<proteinExistence type="predicted"/>
<evidence type="ECO:0000256" key="1">
    <source>
        <dbReference type="SAM" id="Coils"/>
    </source>
</evidence>
<evidence type="ECO:0000256" key="2">
    <source>
        <dbReference type="SAM" id="MobiDB-lite"/>
    </source>
</evidence>
<dbReference type="RefSeq" id="WP_012794221.1">
    <property type="nucleotide sequence ID" value="NC_013132.1"/>
</dbReference>
<feature type="region of interest" description="Disordered" evidence="2">
    <location>
        <begin position="151"/>
        <end position="184"/>
    </location>
</feature>
<dbReference type="AlphaFoldDB" id="A0A979GB17"/>
<dbReference type="Proteomes" id="UP000002215">
    <property type="component" value="Chromosome"/>
</dbReference>
<sequence length="351" mass="40952">MSQELNKRSGDLMINQSEKAGLSKEQQTFNKLIQKIAQLRQELKDTTATLDKQLQHFLKQIYPLMQQVVGLRSAVVVLMNEFMTISKGLSGHEKEALRLLIINQLHEIFRYQQEDPEGELLEIFNVLSDITYQDLTEQYLAKLRAAAAAKEKEEETADTTLPMKTTELEAAGSNKRKTKQQLQKEEKERLLEELRRKNVHHLYRQLAKVFHPDLEQDPERIQQKEELMKQLTIAREKGDLLSMLELELNWIQQEDRHPDQLTNEKLRLYNTTLQEQVKDLQQQISNLFHHPRYAFLQGFAKNVQGVRFIDWKTEKNNLDNLAQGLKEIIAGLSMDTKNALKVLKGVLKWNS</sequence>
<accession>A0A979GB17</accession>
<feature type="coiled-coil region" evidence="1">
    <location>
        <begin position="263"/>
        <end position="290"/>
    </location>
</feature>
<organism evidence="3 4">
    <name type="scientific">Chitinophaga pinensis (strain ATCC 43595 / DSM 2588 / LMG 13176 / NBRC 15968 / NCIMB 11800 / UQM 2034)</name>
    <dbReference type="NCBI Taxonomy" id="485918"/>
    <lineage>
        <taxon>Bacteria</taxon>
        <taxon>Pseudomonadati</taxon>
        <taxon>Bacteroidota</taxon>
        <taxon>Chitinophagia</taxon>
        <taxon>Chitinophagales</taxon>
        <taxon>Chitinophagaceae</taxon>
        <taxon>Chitinophaga</taxon>
    </lineage>
</organism>
<dbReference type="KEGG" id="cpi:Cpin_6654"/>
<feature type="coiled-coil region" evidence="1">
    <location>
        <begin position="22"/>
        <end position="56"/>
    </location>
</feature>
<dbReference type="EMBL" id="CP001699">
    <property type="protein sequence ID" value="ACU64058.1"/>
    <property type="molecule type" value="Genomic_DNA"/>
</dbReference>
<reference evidence="3 4" key="2">
    <citation type="journal article" date="2010" name="Stand. Genomic Sci.">
        <title>Complete genome sequence of Chitinophaga pinensis type strain (UQM 2034).</title>
        <authorList>
            <person name="Glavina Del Rio T."/>
            <person name="Abt B."/>
            <person name="Spring S."/>
            <person name="Lapidus A."/>
            <person name="Nolan M."/>
            <person name="Tice H."/>
            <person name="Copeland A."/>
            <person name="Cheng J.F."/>
            <person name="Chen F."/>
            <person name="Bruce D."/>
            <person name="Goodwin L."/>
            <person name="Pitluck S."/>
            <person name="Ivanova N."/>
            <person name="Mavromatis K."/>
            <person name="Mikhailova N."/>
            <person name="Pati A."/>
            <person name="Chen A."/>
            <person name="Palaniappan K."/>
            <person name="Land M."/>
            <person name="Hauser L."/>
            <person name="Chang Y.J."/>
            <person name="Jeffries C.D."/>
            <person name="Chain P."/>
            <person name="Saunders E."/>
            <person name="Detter J.C."/>
            <person name="Brettin T."/>
            <person name="Rohde M."/>
            <person name="Goker M."/>
            <person name="Bristow J."/>
            <person name="Eisen J.A."/>
            <person name="Markowitz V."/>
            <person name="Hugenholtz P."/>
            <person name="Kyrpides N.C."/>
            <person name="Klenk H.P."/>
            <person name="Lucas S."/>
        </authorList>
    </citation>
    <scope>NUCLEOTIDE SEQUENCE [LARGE SCALE GENOMIC DNA]</scope>
    <source>
        <strain evidence="4">ATCC 43595 / DSM 2588 / LMG 13176 / NBRC 15968 / NCIMB 11800 / UQM 2034</strain>
    </source>
</reference>
<gene>
    <name evidence="3" type="ordered locus">Cpin_6654</name>
</gene>